<gene>
    <name evidence="1" type="ORF">I595_724</name>
</gene>
<evidence type="ECO:0000313" key="2">
    <source>
        <dbReference type="Proteomes" id="UP000050280"/>
    </source>
</evidence>
<dbReference type="EMBL" id="LDJX01000001">
    <property type="protein sequence ID" value="KPM33817.1"/>
    <property type="molecule type" value="Genomic_DNA"/>
</dbReference>
<dbReference type="Proteomes" id="UP000050280">
    <property type="component" value="Unassembled WGS sequence"/>
</dbReference>
<organism evidence="1 2">
    <name type="scientific">Croceitalea dokdonensis DOKDO 023</name>
    <dbReference type="NCBI Taxonomy" id="1300341"/>
    <lineage>
        <taxon>Bacteria</taxon>
        <taxon>Pseudomonadati</taxon>
        <taxon>Bacteroidota</taxon>
        <taxon>Flavobacteriia</taxon>
        <taxon>Flavobacteriales</taxon>
        <taxon>Flavobacteriaceae</taxon>
        <taxon>Croceitalea</taxon>
    </lineage>
</organism>
<dbReference type="AlphaFoldDB" id="A0A0P7AZR9"/>
<sequence length="44" mass="5340">MDSIFTSMYINDTPFQNNFFRALNLDTEKQEVKVMDFTLFHNYL</sequence>
<protein>
    <submittedName>
        <fullName evidence="1">Uncharacterized protein</fullName>
    </submittedName>
</protein>
<accession>A0A0P7AZR9</accession>
<evidence type="ECO:0000313" key="1">
    <source>
        <dbReference type="EMBL" id="KPM33817.1"/>
    </source>
</evidence>
<proteinExistence type="predicted"/>
<comment type="caution">
    <text evidence="1">The sequence shown here is derived from an EMBL/GenBank/DDBJ whole genome shotgun (WGS) entry which is preliminary data.</text>
</comment>
<reference evidence="1 2" key="1">
    <citation type="submission" date="2015-09" db="EMBL/GenBank/DDBJ databases">
        <title>Genome sequence of the marine flavobacterium Croceitalea dokdonensis DOKDO 023 that contains proton- and sodium-pumping rhodopsins.</title>
        <authorList>
            <person name="Kwon S.-K."/>
            <person name="Lee H.K."/>
            <person name="Kwak M.-J."/>
            <person name="Kim J.F."/>
        </authorList>
    </citation>
    <scope>NUCLEOTIDE SEQUENCE [LARGE SCALE GENOMIC DNA]</scope>
    <source>
        <strain evidence="1 2">DOKDO 023</strain>
    </source>
</reference>
<name>A0A0P7AZR9_9FLAO</name>
<keyword evidence="2" id="KW-1185">Reference proteome</keyword>